<sequence length="223" mass="25758">MAIPITFTLSTLPEVFCGSTEMAALFDQPINDQRFLHIIAFNRFKRFSSFLNDWAQMPEAEYFVSDIMAGIYDEPSRHKQLAMLLAIFLVHRNLFGAGIATKEIAPHLPNHLSRRGFSIFQEAVSSFAQNFGLEDTLNSLTPLRLGFEGSQEQFQRWKGYWDQSCPKYWNLHLGQDATWELGTLSQSQSPRDTSDTHHPNEALWYWDRGTIKRYLSCCFGQYD</sequence>
<evidence type="ECO:0000313" key="2">
    <source>
        <dbReference type="Proteomes" id="UP000054466"/>
    </source>
</evidence>
<evidence type="ECO:0000313" key="1">
    <source>
        <dbReference type="EMBL" id="KIW28858.1"/>
    </source>
</evidence>
<dbReference type="RefSeq" id="XP_016249074.1">
    <property type="nucleotide sequence ID" value="XM_016391555.1"/>
</dbReference>
<dbReference type="GeneID" id="27343915"/>
<reference evidence="1 2" key="1">
    <citation type="submission" date="2015-01" db="EMBL/GenBank/DDBJ databases">
        <title>The Genome Sequence of Cladophialophora immunda CBS83496.</title>
        <authorList>
            <consortium name="The Broad Institute Genomics Platform"/>
            <person name="Cuomo C."/>
            <person name="de Hoog S."/>
            <person name="Gorbushina A."/>
            <person name="Stielow B."/>
            <person name="Teixiera M."/>
            <person name="Abouelleil A."/>
            <person name="Chapman S.B."/>
            <person name="Priest M."/>
            <person name="Young S.K."/>
            <person name="Wortman J."/>
            <person name="Nusbaum C."/>
            <person name="Birren B."/>
        </authorList>
    </citation>
    <scope>NUCLEOTIDE SEQUENCE [LARGE SCALE GENOMIC DNA]</scope>
    <source>
        <strain evidence="1 2">CBS 83496</strain>
    </source>
</reference>
<dbReference type="VEuPathDB" id="FungiDB:PV07_04721"/>
<protein>
    <submittedName>
        <fullName evidence="1">Uncharacterized protein</fullName>
    </submittedName>
</protein>
<accession>A0A0D2CCQ1</accession>
<organism evidence="1 2">
    <name type="scientific">Cladophialophora immunda</name>
    <dbReference type="NCBI Taxonomy" id="569365"/>
    <lineage>
        <taxon>Eukaryota</taxon>
        <taxon>Fungi</taxon>
        <taxon>Dikarya</taxon>
        <taxon>Ascomycota</taxon>
        <taxon>Pezizomycotina</taxon>
        <taxon>Eurotiomycetes</taxon>
        <taxon>Chaetothyriomycetidae</taxon>
        <taxon>Chaetothyriales</taxon>
        <taxon>Herpotrichiellaceae</taxon>
        <taxon>Cladophialophora</taxon>
    </lineage>
</organism>
<dbReference type="Proteomes" id="UP000054466">
    <property type="component" value="Unassembled WGS sequence"/>
</dbReference>
<keyword evidence="2" id="KW-1185">Reference proteome</keyword>
<dbReference type="HOGENOM" id="CLU_1240004_0_0_1"/>
<name>A0A0D2CCQ1_9EURO</name>
<gene>
    <name evidence="1" type="ORF">PV07_04721</name>
</gene>
<proteinExistence type="predicted"/>
<dbReference type="EMBL" id="KN847042">
    <property type="protein sequence ID" value="KIW28858.1"/>
    <property type="molecule type" value="Genomic_DNA"/>
</dbReference>
<dbReference type="AlphaFoldDB" id="A0A0D2CCQ1"/>